<accession>A0ABZ2Z5I3</accession>
<evidence type="ECO:0000313" key="2">
    <source>
        <dbReference type="Proteomes" id="UP001449657"/>
    </source>
</evidence>
<reference evidence="1 2" key="1">
    <citation type="submission" date="2024-03" db="EMBL/GenBank/DDBJ databases">
        <title>Chitinophaga caseinilytica sp. nov., a casein hydrolysing bacterium isolated from forest soil.</title>
        <authorList>
            <person name="Lee D.S."/>
            <person name="Han D.M."/>
            <person name="Baek J.H."/>
            <person name="Choi D.G."/>
            <person name="Jeon J.H."/>
            <person name="Jeon C.O."/>
        </authorList>
    </citation>
    <scope>NUCLEOTIDE SEQUENCE [LARGE SCALE GENOMIC DNA]</scope>
    <source>
        <strain evidence="1 2">KACC 19118</strain>
    </source>
</reference>
<dbReference type="EMBL" id="CP150096">
    <property type="protein sequence ID" value="WZN45769.1"/>
    <property type="molecule type" value="Genomic_DNA"/>
</dbReference>
<protein>
    <submittedName>
        <fullName evidence="1">Rrf2 family transcriptional regulator</fullName>
    </submittedName>
</protein>
<name>A0ABZ2Z5I3_9BACT</name>
<dbReference type="InterPro" id="IPR036390">
    <property type="entry name" value="WH_DNA-bd_sf"/>
</dbReference>
<dbReference type="PANTHER" id="PTHR33221:SF15">
    <property type="entry name" value="HTH-TYPE TRANSCRIPTIONAL REGULATOR YWGB-RELATED"/>
    <property type="match status" value="1"/>
</dbReference>
<dbReference type="InterPro" id="IPR000944">
    <property type="entry name" value="Tscrpt_reg_Rrf2"/>
</dbReference>
<dbReference type="Gene3D" id="1.10.10.10">
    <property type="entry name" value="Winged helix-like DNA-binding domain superfamily/Winged helix DNA-binding domain"/>
    <property type="match status" value="1"/>
</dbReference>
<dbReference type="Proteomes" id="UP001449657">
    <property type="component" value="Chromosome"/>
</dbReference>
<keyword evidence="2" id="KW-1185">Reference proteome</keyword>
<dbReference type="PANTHER" id="PTHR33221">
    <property type="entry name" value="WINGED HELIX-TURN-HELIX TRANSCRIPTIONAL REGULATOR, RRF2 FAMILY"/>
    <property type="match status" value="1"/>
</dbReference>
<sequence length="136" mass="15023">MIRSKFAIHVHILSLMGKFQGEWLTSDFIAGSLNSNAALVRKELSELRNAGLIESKEGKKGGCRLARPMKDILLSDVFAVVKDDHIFGYAPNHPNPLCPVGRNINNALDTMFTGLDQTITRELSKISLADFISKLL</sequence>
<gene>
    <name evidence="1" type="ORF">WJU22_22995</name>
</gene>
<proteinExistence type="predicted"/>
<evidence type="ECO:0000313" key="1">
    <source>
        <dbReference type="EMBL" id="WZN45769.1"/>
    </source>
</evidence>
<dbReference type="InterPro" id="IPR036388">
    <property type="entry name" value="WH-like_DNA-bd_sf"/>
</dbReference>
<dbReference type="PROSITE" id="PS51197">
    <property type="entry name" value="HTH_RRF2_2"/>
    <property type="match status" value="1"/>
</dbReference>
<dbReference type="SUPFAM" id="SSF46785">
    <property type="entry name" value="Winged helix' DNA-binding domain"/>
    <property type="match status" value="1"/>
</dbReference>
<dbReference type="Pfam" id="PF02082">
    <property type="entry name" value="Rrf2"/>
    <property type="match status" value="1"/>
</dbReference>
<dbReference type="RefSeq" id="WP_341840519.1">
    <property type="nucleotide sequence ID" value="NZ_CP149792.1"/>
</dbReference>
<organism evidence="1 2">
    <name type="scientific">Chitinophaga caseinilytica</name>
    <dbReference type="NCBI Taxonomy" id="2267521"/>
    <lineage>
        <taxon>Bacteria</taxon>
        <taxon>Pseudomonadati</taxon>
        <taxon>Bacteroidota</taxon>
        <taxon>Chitinophagia</taxon>
        <taxon>Chitinophagales</taxon>
        <taxon>Chitinophagaceae</taxon>
        <taxon>Chitinophaga</taxon>
    </lineage>
</organism>